<organism evidence="1 2">
    <name type="scientific">Mycobacterium asiaticum</name>
    <dbReference type="NCBI Taxonomy" id="1790"/>
    <lineage>
        <taxon>Bacteria</taxon>
        <taxon>Bacillati</taxon>
        <taxon>Actinomycetota</taxon>
        <taxon>Actinomycetes</taxon>
        <taxon>Mycobacteriales</taxon>
        <taxon>Mycobacteriaceae</taxon>
        <taxon>Mycobacterium</taxon>
    </lineage>
</organism>
<keyword evidence="2" id="KW-1185">Reference proteome</keyword>
<protein>
    <submittedName>
        <fullName evidence="1">Uncharacterized protein</fullName>
    </submittedName>
</protein>
<dbReference type="EMBL" id="LZLQ01000059">
    <property type="protein sequence ID" value="OBK16780.1"/>
    <property type="molecule type" value="Genomic_DNA"/>
</dbReference>
<dbReference type="AlphaFoldDB" id="A0A1A3N609"/>
<proteinExistence type="predicted"/>
<dbReference type="Proteomes" id="UP000093629">
    <property type="component" value="Unassembled WGS sequence"/>
</dbReference>
<name>A0A1A3N609_MYCAS</name>
<dbReference type="OrthoDB" id="4751625at2"/>
<evidence type="ECO:0000313" key="1">
    <source>
        <dbReference type="EMBL" id="OBK16780.1"/>
    </source>
</evidence>
<gene>
    <name evidence="1" type="ORF">A5636_24705</name>
</gene>
<dbReference type="RefSeq" id="WP_065158367.1">
    <property type="nucleotide sequence ID" value="NZ_LZLQ01000059.1"/>
</dbReference>
<reference evidence="1 2" key="1">
    <citation type="submission" date="2016-06" db="EMBL/GenBank/DDBJ databases">
        <authorList>
            <person name="Kjaerup R.B."/>
            <person name="Dalgaard T.S."/>
            <person name="Juul-Madsen H.R."/>
        </authorList>
    </citation>
    <scope>NUCLEOTIDE SEQUENCE [LARGE SCALE GENOMIC DNA]</scope>
    <source>
        <strain evidence="1 2">1245139.5</strain>
    </source>
</reference>
<accession>A0A1A3N609</accession>
<sequence>MRTAEAHVIAARLAGASEVFPIKQADDWDSTARVTATGDAITVVVTDHMGRATREYRAVIQQVAAGP</sequence>
<comment type="caution">
    <text evidence="1">The sequence shown here is derived from an EMBL/GenBank/DDBJ whole genome shotgun (WGS) entry which is preliminary data.</text>
</comment>
<evidence type="ECO:0000313" key="2">
    <source>
        <dbReference type="Proteomes" id="UP000093629"/>
    </source>
</evidence>